<dbReference type="AlphaFoldDB" id="A0A813JQ39"/>
<dbReference type="EMBL" id="CAJNNW010026495">
    <property type="protein sequence ID" value="CAE8685876.1"/>
    <property type="molecule type" value="Genomic_DNA"/>
</dbReference>
<evidence type="ECO:0000313" key="1">
    <source>
        <dbReference type="EMBL" id="CAE8685876.1"/>
    </source>
</evidence>
<gene>
    <name evidence="1" type="ORF">PGLA2088_LOCUS24700</name>
</gene>
<evidence type="ECO:0000313" key="2">
    <source>
        <dbReference type="Proteomes" id="UP000626109"/>
    </source>
</evidence>
<reference evidence="1" key="1">
    <citation type="submission" date="2021-02" db="EMBL/GenBank/DDBJ databases">
        <authorList>
            <person name="Dougan E. K."/>
            <person name="Rhodes N."/>
            <person name="Thang M."/>
            <person name="Chan C."/>
        </authorList>
    </citation>
    <scope>NUCLEOTIDE SEQUENCE</scope>
</reference>
<name>A0A813JQ39_POLGL</name>
<comment type="caution">
    <text evidence="1">The sequence shown here is derived from an EMBL/GenBank/DDBJ whole genome shotgun (WGS) entry which is preliminary data.</text>
</comment>
<accession>A0A813JQ39</accession>
<organism evidence="1 2">
    <name type="scientific">Polarella glacialis</name>
    <name type="common">Dinoflagellate</name>
    <dbReference type="NCBI Taxonomy" id="89957"/>
    <lineage>
        <taxon>Eukaryota</taxon>
        <taxon>Sar</taxon>
        <taxon>Alveolata</taxon>
        <taxon>Dinophyceae</taxon>
        <taxon>Suessiales</taxon>
        <taxon>Suessiaceae</taxon>
        <taxon>Polarella</taxon>
    </lineage>
</organism>
<protein>
    <submittedName>
        <fullName evidence="1">Uncharacterized protein</fullName>
    </submittedName>
</protein>
<proteinExistence type="predicted"/>
<dbReference type="Proteomes" id="UP000626109">
    <property type="component" value="Unassembled WGS sequence"/>
</dbReference>
<sequence>MTTIIIPTSHPIASAMETAGKEYNLRKQQEKGALTVPPYIFSWSAGVLAAIEIPEVSEADKAILVQHAKTVTRPEPLVEHVHICRASQAFAPGMHKLSFSVGGELQPILDLLVRVLVSTGGCVKFGTPPRSSGERKVAKLLADLGEWNNLPPAQ</sequence>